<reference evidence="2 3" key="1">
    <citation type="journal article" date="2016" name="Genome Biol. Evol.">
        <title>Divergent and convergent evolution of fungal pathogenicity.</title>
        <authorList>
            <person name="Shang Y."/>
            <person name="Xiao G."/>
            <person name="Zheng P."/>
            <person name="Cen K."/>
            <person name="Zhan S."/>
            <person name="Wang C."/>
        </authorList>
    </citation>
    <scope>NUCLEOTIDE SEQUENCE [LARGE SCALE GENOMIC DNA]</scope>
    <source>
        <strain evidence="2 3">ARSEF 7405</strain>
    </source>
</reference>
<feature type="transmembrane region" description="Helical" evidence="1">
    <location>
        <begin position="79"/>
        <end position="99"/>
    </location>
</feature>
<evidence type="ECO:0000256" key="1">
    <source>
        <dbReference type="SAM" id="Phobius"/>
    </source>
</evidence>
<accession>A0A168DLY3</accession>
<protein>
    <submittedName>
        <fullName evidence="2">NCS1 nucleoside transporter</fullName>
    </submittedName>
</protein>
<keyword evidence="1" id="KW-1133">Transmembrane helix</keyword>
<keyword evidence="3" id="KW-1185">Reference proteome</keyword>
<name>A0A168DLY3_9EURO</name>
<comment type="caution">
    <text evidence="2">The sequence shown here is derived from an EMBL/GenBank/DDBJ whole genome shotgun (WGS) entry which is preliminary data.</text>
</comment>
<proteinExistence type="predicted"/>
<sequence length="112" mass="12171">MGSQRQHGLILISSPCHRLEGYGVSGMVSVSLRLPGRLCMSRHSSYRNCILTFLISLCISVWTSASALLSLGFSVKETFGVVVLSRVVMIALSLGNGWIGGEWHIGYCVAQR</sequence>
<gene>
    <name evidence="2" type="ORF">AAP_00150</name>
</gene>
<dbReference type="Gene3D" id="1.10.4160.10">
    <property type="entry name" value="Hydantoin permease"/>
    <property type="match status" value="1"/>
</dbReference>
<dbReference type="Proteomes" id="UP000242877">
    <property type="component" value="Unassembled WGS sequence"/>
</dbReference>
<dbReference type="AlphaFoldDB" id="A0A168DLY3"/>
<organism evidence="2 3">
    <name type="scientific">Ascosphaera apis ARSEF 7405</name>
    <dbReference type="NCBI Taxonomy" id="392613"/>
    <lineage>
        <taxon>Eukaryota</taxon>
        <taxon>Fungi</taxon>
        <taxon>Dikarya</taxon>
        <taxon>Ascomycota</taxon>
        <taxon>Pezizomycotina</taxon>
        <taxon>Eurotiomycetes</taxon>
        <taxon>Eurotiomycetidae</taxon>
        <taxon>Onygenales</taxon>
        <taxon>Ascosphaeraceae</taxon>
        <taxon>Ascosphaera</taxon>
    </lineage>
</organism>
<keyword evidence="1" id="KW-0812">Transmembrane</keyword>
<evidence type="ECO:0000313" key="3">
    <source>
        <dbReference type="Proteomes" id="UP000242877"/>
    </source>
</evidence>
<dbReference type="EMBL" id="AZGZ01000001">
    <property type="protein sequence ID" value="KZZ97889.1"/>
    <property type="molecule type" value="Genomic_DNA"/>
</dbReference>
<evidence type="ECO:0000313" key="2">
    <source>
        <dbReference type="EMBL" id="KZZ97889.1"/>
    </source>
</evidence>
<dbReference type="OrthoDB" id="2018619at2759"/>
<dbReference type="VEuPathDB" id="FungiDB:AAP_00150"/>
<feature type="transmembrane region" description="Helical" evidence="1">
    <location>
        <begin position="50"/>
        <end position="73"/>
    </location>
</feature>
<keyword evidence="1" id="KW-0472">Membrane</keyword>